<keyword evidence="11" id="KW-1185">Reference proteome</keyword>
<dbReference type="SUPFAM" id="SSF57667">
    <property type="entry name" value="beta-beta-alpha zinc fingers"/>
    <property type="match status" value="2"/>
</dbReference>
<dbReference type="SMART" id="SM00355">
    <property type="entry name" value="ZnF_C2H2"/>
    <property type="match status" value="2"/>
</dbReference>
<sequence>KSLDKEIRKHQRPHRGRGRSRARFSNELVYRHFKMEGDTLAIHLSPVWPQFRTGHAAPQGGVIRISFRRVLTKLLEHIPRPAFSLPLAPIDGRNFNQIPQGTKGSIQGVIIILSWEITNSHQESISHMIRIINADTNATSAQLKHEFSMMLQNLVHSVPYFKKMSGVGEKLSIMTFDVPAISSQREMSLNLPNTPGVCDVANAGGTFQVQGGRGLNPTNNVEENASLSSHAYNEMRCPNIQIRVFVRRVNSCHQRTHTQEKPFSCSECGKCFRRNSDCVSHQRTHTGEKQFSCSECGKCFITKAVLVCHQRTHTGEKPFSLNSWSVIRELTQERNRSHVLNVKNVLGNIQILSDIRELTQERNRSHVLNVEIVLGNIQVLLDIRKLTQERSLSYVVNVGNVLPEQIWRISSRSLPSDNQRRE</sequence>
<feature type="non-terminal residue" evidence="10">
    <location>
        <position position="1"/>
    </location>
</feature>
<evidence type="ECO:0000259" key="9">
    <source>
        <dbReference type="PROSITE" id="PS50157"/>
    </source>
</evidence>
<dbReference type="InterPro" id="IPR013087">
    <property type="entry name" value="Znf_C2H2_type"/>
</dbReference>
<gene>
    <name evidence="10" type="ORF">PECUL_23A047202</name>
</gene>
<evidence type="ECO:0000256" key="6">
    <source>
        <dbReference type="ARBA" id="ARBA00023125"/>
    </source>
</evidence>
<organism evidence="10 11">
    <name type="scientific">Pelobates cultripes</name>
    <name type="common">Western spadefoot toad</name>
    <dbReference type="NCBI Taxonomy" id="61616"/>
    <lineage>
        <taxon>Eukaryota</taxon>
        <taxon>Metazoa</taxon>
        <taxon>Chordata</taxon>
        <taxon>Craniata</taxon>
        <taxon>Vertebrata</taxon>
        <taxon>Euteleostomi</taxon>
        <taxon>Amphibia</taxon>
        <taxon>Batrachia</taxon>
        <taxon>Anura</taxon>
        <taxon>Pelobatoidea</taxon>
        <taxon>Pelobatidae</taxon>
        <taxon>Pelobates</taxon>
    </lineage>
</organism>
<dbReference type="PANTHER" id="PTHR23226">
    <property type="entry name" value="ZINC FINGER AND SCAN DOMAIN-CONTAINING"/>
    <property type="match status" value="1"/>
</dbReference>
<dbReference type="PROSITE" id="PS50157">
    <property type="entry name" value="ZINC_FINGER_C2H2_2"/>
    <property type="match status" value="2"/>
</dbReference>
<dbReference type="GO" id="GO:0000981">
    <property type="term" value="F:DNA-binding transcription factor activity, RNA polymerase II-specific"/>
    <property type="evidence" value="ECO:0007669"/>
    <property type="project" value="TreeGrafter"/>
</dbReference>
<evidence type="ECO:0000313" key="11">
    <source>
        <dbReference type="Proteomes" id="UP001295444"/>
    </source>
</evidence>
<dbReference type="Gene3D" id="3.30.160.60">
    <property type="entry name" value="Classic Zinc Finger"/>
    <property type="match status" value="2"/>
</dbReference>
<dbReference type="PROSITE" id="PS00028">
    <property type="entry name" value="ZINC_FINGER_C2H2_1"/>
    <property type="match status" value="2"/>
</dbReference>
<keyword evidence="4 7" id="KW-0863">Zinc-finger</keyword>
<evidence type="ECO:0000256" key="1">
    <source>
        <dbReference type="ARBA" id="ARBA00003767"/>
    </source>
</evidence>
<feature type="domain" description="C2H2-type" evidence="9">
    <location>
        <begin position="263"/>
        <end position="290"/>
    </location>
</feature>
<dbReference type="Proteomes" id="UP001295444">
    <property type="component" value="Chromosome 14"/>
</dbReference>
<dbReference type="GO" id="GO:0000978">
    <property type="term" value="F:RNA polymerase II cis-regulatory region sequence-specific DNA binding"/>
    <property type="evidence" value="ECO:0007669"/>
    <property type="project" value="TreeGrafter"/>
</dbReference>
<keyword evidence="3" id="KW-0677">Repeat</keyword>
<dbReference type="AlphaFoldDB" id="A0AAD1TKY4"/>
<dbReference type="PANTHER" id="PTHR23226:SF397">
    <property type="entry name" value="C2H2-TYPE DOMAIN-CONTAINING PROTEIN"/>
    <property type="match status" value="1"/>
</dbReference>
<proteinExistence type="predicted"/>
<protein>
    <submittedName>
        <fullName evidence="10">Zinc finger 2 homolog isoform X1</fullName>
    </submittedName>
</protein>
<accession>A0AAD1TKY4</accession>
<feature type="compositionally biased region" description="Basic residues" evidence="8">
    <location>
        <begin position="8"/>
        <end position="21"/>
    </location>
</feature>
<name>A0AAD1TKY4_PELCU</name>
<keyword evidence="6" id="KW-0238">DNA-binding</keyword>
<dbReference type="EMBL" id="OW240925">
    <property type="protein sequence ID" value="CAH2329513.1"/>
    <property type="molecule type" value="Genomic_DNA"/>
</dbReference>
<comment type="function">
    <text evidence="1">May be involved in transcriptional regulation.</text>
</comment>
<evidence type="ECO:0000256" key="8">
    <source>
        <dbReference type="SAM" id="MobiDB-lite"/>
    </source>
</evidence>
<evidence type="ECO:0000256" key="4">
    <source>
        <dbReference type="ARBA" id="ARBA00022771"/>
    </source>
</evidence>
<evidence type="ECO:0000313" key="10">
    <source>
        <dbReference type="EMBL" id="CAH2329513.1"/>
    </source>
</evidence>
<dbReference type="FunFam" id="3.30.160.60:FF:000936">
    <property type="entry name" value="Zinc finger protein 577"/>
    <property type="match status" value="2"/>
</dbReference>
<evidence type="ECO:0000256" key="2">
    <source>
        <dbReference type="ARBA" id="ARBA00022723"/>
    </source>
</evidence>
<evidence type="ECO:0000256" key="5">
    <source>
        <dbReference type="ARBA" id="ARBA00022833"/>
    </source>
</evidence>
<feature type="region of interest" description="Disordered" evidence="8">
    <location>
        <begin position="1"/>
        <end position="21"/>
    </location>
</feature>
<keyword evidence="2" id="KW-0479">Metal-binding</keyword>
<reference evidence="10" key="1">
    <citation type="submission" date="2022-03" db="EMBL/GenBank/DDBJ databases">
        <authorList>
            <person name="Alioto T."/>
            <person name="Alioto T."/>
            <person name="Gomez Garrido J."/>
        </authorList>
    </citation>
    <scope>NUCLEOTIDE SEQUENCE</scope>
</reference>
<feature type="domain" description="C2H2-type" evidence="9">
    <location>
        <begin position="291"/>
        <end position="318"/>
    </location>
</feature>
<feature type="non-terminal residue" evidence="10">
    <location>
        <position position="422"/>
    </location>
</feature>
<dbReference type="GO" id="GO:0008270">
    <property type="term" value="F:zinc ion binding"/>
    <property type="evidence" value="ECO:0007669"/>
    <property type="project" value="UniProtKB-KW"/>
</dbReference>
<evidence type="ECO:0000256" key="7">
    <source>
        <dbReference type="PROSITE-ProRule" id="PRU00042"/>
    </source>
</evidence>
<keyword evidence="5" id="KW-0862">Zinc</keyword>
<evidence type="ECO:0000256" key="3">
    <source>
        <dbReference type="ARBA" id="ARBA00022737"/>
    </source>
</evidence>
<dbReference type="InterPro" id="IPR036236">
    <property type="entry name" value="Znf_C2H2_sf"/>
</dbReference>